<evidence type="ECO:0000256" key="4">
    <source>
        <dbReference type="ARBA" id="ARBA00012513"/>
    </source>
</evidence>
<dbReference type="Pfam" id="PF01163">
    <property type="entry name" value="RIO1"/>
    <property type="match status" value="1"/>
</dbReference>
<evidence type="ECO:0000256" key="6">
    <source>
        <dbReference type="ARBA" id="ARBA00022490"/>
    </source>
</evidence>
<evidence type="ECO:0000256" key="9">
    <source>
        <dbReference type="ARBA" id="ARBA00022679"/>
    </source>
</evidence>
<evidence type="ECO:0000259" key="26">
    <source>
        <dbReference type="SMART" id="SM00090"/>
    </source>
</evidence>
<comment type="similarity">
    <text evidence="3 21">Belongs to the protein kinase superfamily. RIO-type Ser/Thr kinase family.</text>
</comment>
<dbReference type="GO" id="GO:0005524">
    <property type="term" value="F:ATP binding"/>
    <property type="evidence" value="ECO:0007669"/>
    <property type="project" value="UniProtKB-KW"/>
</dbReference>
<evidence type="ECO:0000256" key="19">
    <source>
        <dbReference type="ARBA" id="ARBA00057025"/>
    </source>
</evidence>
<feature type="binding site" evidence="24">
    <location>
        <position position="384"/>
    </location>
    <ligand>
        <name>Mg(2+)</name>
        <dbReference type="ChEBI" id="CHEBI:18420"/>
    </ligand>
</feature>
<evidence type="ECO:0000256" key="22">
    <source>
        <dbReference type="PIRSR" id="PIRSR038147-1"/>
    </source>
</evidence>
<evidence type="ECO:0000256" key="8">
    <source>
        <dbReference type="ARBA" id="ARBA00022527"/>
    </source>
</evidence>
<feature type="compositionally biased region" description="Polar residues" evidence="25">
    <location>
        <begin position="28"/>
        <end position="39"/>
    </location>
</feature>
<keyword evidence="13" id="KW-0378">Hydrolase</keyword>
<dbReference type="PROSITE" id="PS01245">
    <property type="entry name" value="RIO1"/>
    <property type="match status" value="1"/>
</dbReference>
<comment type="function">
    <text evidence="19">Involved in the final steps of cytoplasmic maturation of the 40S ribosomal subunit. Involved in processing of 18S-E pre-rRNA to the mature 18S rRNA. Required for the recycling of NOB1 and PNO1 from the late 40S precursor. The association with the very late 40S subunit intermediate may involve a translation-like checkpoint point cycle preceeding the binding to the 60S ribosomal subunit. Despite the protein kinase domain is proposed to act predominantly as an ATPase. The catalytic activity regulates its dynamic association with the 40S subunit. In addition to its role in ribosomal biogenesis acts as an adapter protein by recruiting NCL/nucleolin the to PRMT5 complex for its symmetrical methylation.</text>
</comment>
<dbReference type="InterPro" id="IPR011009">
    <property type="entry name" value="Kinase-like_dom_sf"/>
</dbReference>
<reference evidence="28" key="1">
    <citation type="submission" date="2025-05" db="UniProtKB">
        <authorList>
            <consortium name="Ensembl"/>
        </authorList>
    </citation>
    <scope>IDENTIFICATION</scope>
</reference>
<feature type="compositionally biased region" description="Acidic residues" evidence="25">
    <location>
        <begin position="102"/>
        <end position="114"/>
    </location>
</feature>
<comment type="catalytic activity">
    <reaction evidence="18">
        <text>ATP + H2O = ADP + phosphate + H(+)</text>
        <dbReference type="Rhea" id="RHEA:13065"/>
        <dbReference type="ChEBI" id="CHEBI:15377"/>
        <dbReference type="ChEBI" id="CHEBI:15378"/>
        <dbReference type="ChEBI" id="CHEBI:30616"/>
        <dbReference type="ChEBI" id="CHEBI:43474"/>
        <dbReference type="ChEBI" id="CHEBI:456216"/>
    </reaction>
</comment>
<reference evidence="27" key="2">
    <citation type="journal article" name="BMC Genomics">
        <title>Long-read sequencing and de novo genome assembly of marine medaka (Oryzias melastigma).</title>
        <authorList>
            <person name="Liang P."/>
            <person name="Saqib H.S.A."/>
            <person name="Ni X."/>
            <person name="Shen Y."/>
        </authorList>
    </citation>
    <scope>NUCLEOTIDE SEQUENCE</scope>
    <source>
        <strain evidence="27">Bigg-433</strain>
    </source>
</reference>
<feature type="domain" description="RIO kinase" evidence="26">
    <location>
        <begin position="194"/>
        <end position="430"/>
    </location>
</feature>
<evidence type="ECO:0000256" key="24">
    <source>
        <dbReference type="PIRSR" id="PIRSR038147-3"/>
    </source>
</evidence>
<dbReference type="GO" id="GO:0016787">
    <property type="term" value="F:hydrolase activity"/>
    <property type="evidence" value="ECO:0007669"/>
    <property type="project" value="UniProtKB-KW"/>
</dbReference>
<dbReference type="GeneTree" id="ENSGT00940000157075"/>
<evidence type="ECO:0000256" key="11">
    <source>
        <dbReference type="ARBA" id="ARBA00022741"/>
    </source>
</evidence>
<dbReference type="InterPro" id="IPR017407">
    <property type="entry name" value="Ser/Thr_kinase_Rio1"/>
</dbReference>
<keyword evidence="7" id="KW-0690">Ribosome biogenesis</keyword>
<dbReference type="EMBL" id="WKFB01000527">
    <property type="protein sequence ID" value="KAF6720442.1"/>
    <property type="molecule type" value="Genomic_DNA"/>
</dbReference>
<feature type="binding site" evidence="24">
    <location>
        <position position="372"/>
    </location>
    <ligand>
        <name>Mg(2+)</name>
        <dbReference type="ChEBI" id="CHEBI:18420"/>
    </ligand>
</feature>
<evidence type="ECO:0000313" key="29">
    <source>
        <dbReference type="Proteomes" id="UP000261560"/>
    </source>
</evidence>
<keyword evidence="12 21" id="KW-0418">Kinase</keyword>
<feature type="region of interest" description="Disordered" evidence="25">
    <location>
        <begin position="11"/>
        <end position="40"/>
    </location>
</feature>
<dbReference type="CDD" id="cd05147">
    <property type="entry name" value="RIO1_euk"/>
    <property type="match status" value="1"/>
</dbReference>
<organism evidence="28 29">
    <name type="scientific">Oryzias melastigma</name>
    <name type="common">Marine medaka</name>
    <dbReference type="NCBI Taxonomy" id="30732"/>
    <lineage>
        <taxon>Eukaryota</taxon>
        <taxon>Metazoa</taxon>
        <taxon>Chordata</taxon>
        <taxon>Craniata</taxon>
        <taxon>Vertebrata</taxon>
        <taxon>Euteleostomi</taxon>
        <taxon>Actinopterygii</taxon>
        <taxon>Neopterygii</taxon>
        <taxon>Teleostei</taxon>
        <taxon>Neoteleostei</taxon>
        <taxon>Acanthomorphata</taxon>
        <taxon>Ovalentaria</taxon>
        <taxon>Atherinomorphae</taxon>
        <taxon>Beloniformes</taxon>
        <taxon>Adrianichthyidae</taxon>
        <taxon>Oryziinae</taxon>
        <taxon>Oryzias</taxon>
    </lineage>
</organism>
<evidence type="ECO:0000313" key="28">
    <source>
        <dbReference type="Ensembl" id="ENSOMEP00000022925.1"/>
    </source>
</evidence>
<comment type="catalytic activity">
    <reaction evidence="16 21">
        <text>L-threonyl-[protein] + ATP = O-phospho-L-threonyl-[protein] + ADP + H(+)</text>
        <dbReference type="Rhea" id="RHEA:46608"/>
        <dbReference type="Rhea" id="RHEA-COMP:11060"/>
        <dbReference type="Rhea" id="RHEA-COMP:11605"/>
        <dbReference type="ChEBI" id="CHEBI:15378"/>
        <dbReference type="ChEBI" id="CHEBI:30013"/>
        <dbReference type="ChEBI" id="CHEBI:30616"/>
        <dbReference type="ChEBI" id="CHEBI:61977"/>
        <dbReference type="ChEBI" id="CHEBI:456216"/>
        <dbReference type="EC" id="2.7.11.1"/>
    </reaction>
</comment>
<evidence type="ECO:0000256" key="1">
    <source>
        <dbReference type="ARBA" id="ARBA00001946"/>
    </source>
</evidence>
<dbReference type="STRING" id="30732.ENSOMEP00000022925"/>
<feature type="binding site" evidence="23">
    <location>
        <position position="251"/>
    </location>
    <ligand>
        <name>ATP</name>
        <dbReference type="ChEBI" id="CHEBI:30616"/>
    </ligand>
</feature>
<evidence type="ECO:0000256" key="2">
    <source>
        <dbReference type="ARBA" id="ARBA00004496"/>
    </source>
</evidence>
<feature type="region of interest" description="Disordered" evidence="25">
    <location>
        <begin position="77"/>
        <end position="114"/>
    </location>
</feature>
<dbReference type="Gene3D" id="1.10.510.10">
    <property type="entry name" value="Transferase(Phosphotransferase) domain 1"/>
    <property type="match status" value="1"/>
</dbReference>
<feature type="region of interest" description="Disordered" evidence="25">
    <location>
        <begin position="128"/>
        <end position="153"/>
    </location>
</feature>
<evidence type="ECO:0000256" key="10">
    <source>
        <dbReference type="ARBA" id="ARBA00022723"/>
    </source>
</evidence>
<dbReference type="EC" id="2.7.11.1" evidence="4 21"/>
<keyword evidence="9 21" id="KW-0808">Transferase</keyword>
<dbReference type="PIRSF" id="PIRSF038147">
    <property type="entry name" value="Ser/Thr_PK_RIO1"/>
    <property type="match status" value="1"/>
</dbReference>
<feature type="region of interest" description="Disordered" evidence="25">
    <location>
        <begin position="528"/>
        <end position="596"/>
    </location>
</feature>
<evidence type="ECO:0000256" key="18">
    <source>
        <dbReference type="ARBA" id="ARBA00049360"/>
    </source>
</evidence>
<dbReference type="InterPro" id="IPR018934">
    <property type="entry name" value="RIO_dom"/>
</dbReference>
<evidence type="ECO:0000256" key="23">
    <source>
        <dbReference type="PIRSR" id="PIRSR038147-2"/>
    </source>
</evidence>
<comment type="subunit">
    <text evidence="20">Associates with the precursor of the 40S ribosome subunit. Interacts (via its N-terminus) with PRMT5 (via its N-terminus). Interacts with WDR77. Found in a PRMT5 complex composed of PRMT5, WDR77 and RIOK1. Interacts (via its C-terminus) with NCL; this interaction targets NCL for PRTM5 methylation.</text>
</comment>
<gene>
    <name evidence="27" type="ORF">FQA47_002923</name>
</gene>
<dbReference type="InterPro" id="IPR051272">
    <property type="entry name" value="RIO-type_Ser/Thr_kinase"/>
</dbReference>
<dbReference type="GO" id="GO:0005737">
    <property type="term" value="C:cytoplasm"/>
    <property type="evidence" value="ECO:0007669"/>
    <property type="project" value="UniProtKB-SubCell"/>
</dbReference>
<dbReference type="Ensembl" id="ENSOMET00000013515.1">
    <property type="protein sequence ID" value="ENSOMEP00000022925.1"/>
    <property type="gene ID" value="ENSOMEG00000002758.1"/>
</dbReference>
<evidence type="ECO:0000256" key="17">
    <source>
        <dbReference type="ARBA" id="ARBA00048679"/>
    </source>
</evidence>
<dbReference type="AlphaFoldDB" id="A0A3B3D058"/>
<evidence type="ECO:0000256" key="3">
    <source>
        <dbReference type="ARBA" id="ARBA00009196"/>
    </source>
</evidence>
<dbReference type="Gene3D" id="3.30.200.20">
    <property type="entry name" value="Phosphorylase Kinase, domain 1"/>
    <property type="match status" value="1"/>
</dbReference>
<evidence type="ECO:0000256" key="13">
    <source>
        <dbReference type="ARBA" id="ARBA00022801"/>
    </source>
</evidence>
<protein>
    <recommendedName>
        <fullName evidence="5 21">Serine/threonine-protein kinase RIO1</fullName>
        <ecNumber evidence="4 21">2.7.11.1</ecNumber>
    </recommendedName>
</protein>
<feature type="active site" description="Proton acceptor" evidence="22">
    <location>
        <position position="367"/>
    </location>
</feature>
<keyword evidence="11 21" id="KW-0547">Nucleotide-binding</keyword>
<feature type="binding site" evidence="23">
    <location>
        <position position="323"/>
    </location>
    <ligand>
        <name>ATP</name>
        <dbReference type="ChEBI" id="CHEBI:30616"/>
    </ligand>
</feature>
<feature type="compositionally biased region" description="Basic and acidic residues" evidence="25">
    <location>
        <begin position="553"/>
        <end position="571"/>
    </location>
</feature>
<dbReference type="OMA" id="HPMSLDF"/>
<dbReference type="GO" id="GO:0046872">
    <property type="term" value="F:metal ion binding"/>
    <property type="evidence" value="ECO:0007669"/>
    <property type="project" value="UniProtKB-KW"/>
</dbReference>
<dbReference type="PaxDb" id="30732-ENSOMEP00000022925"/>
<sequence>MLEVWSALRSRNGMGPPVRRSHVIRPGNGQSSTLLTSTAPEPGGTVKVGFSHHASSAGLLCVGMEEVTCVPGQFDDAEEDRDQSEASVQPTLIDDVTAQQVDSDEEEDEDDEEDWAWYSAADLTSRLNRSGLNSQANRQNPSNKMISSSTPSDKALRKYEHKINLDKLNYADSVINKVTVMQRQKEADTYRVKDKSDRATVEQVLDPRTRMILFKMLSRGIISEIYGCISTGKEANVYHAITSSGESRAIKIYKTSILLFKDRDKYVSGEFRFRHGYCKGNPRKMVRTWAEKEMRNLIRLQMAGIPSPEPLLLRSHVLLMGFIGKDNMPAPLLKNAALSESKARELYLQVVQNMRKMFQEARLVHADLSEFNMLYHDGDAYIIDVSQSVEHDHPHALEFLRKDCSNVNEFFVKHGVAAMTVRELFDFITDPSITSQNMDRYLEKAMEMAAERTSEQRSDQNRVDEEVFKRAYIPRTLTEVSHYERDVEMMRAALDEPSAGSQNDQVLYQTLTGLKKDLSGVQTVPALLEDEHSSSEEEEEEEEEDEEAEEKSEETPMDKKERKKMVKEAQREKRKNKVPKHVKKRRDKVAKIKKGK</sequence>
<feature type="active site" description="4-aspartylphosphate intermediate" evidence="22">
    <location>
        <position position="384"/>
    </location>
</feature>
<comment type="cofactor">
    <cofactor evidence="1 24">
        <name>Mg(2+)</name>
        <dbReference type="ChEBI" id="CHEBI:18420"/>
    </cofactor>
</comment>
<dbReference type="GO" id="GO:0004674">
    <property type="term" value="F:protein serine/threonine kinase activity"/>
    <property type="evidence" value="ECO:0007669"/>
    <property type="project" value="UniProtKB-KW"/>
</dbReference>
<dbReference type="Proteomes" id="UP000646548">
    <property type="component" value="Unassembled WGS sequence"/>
</dbReference>
<evidence type="ECO:0000256" key="15">
    <source>
        <dbReference type="ARBA" id="ARBA00022842"/>
    </source>
</evidence>
<dbReference type="FunFam" id="3.30.200.20:FF:000148">
    <property type="entry name" value="Serine/threonine-protein kinase RIO1"/>
    <property type="match status" value="1"/>
</dbReference>
<feature type="binding site" evidence="23">
    <location>
        <position position="321"/>
    </location>
    <ligand>
        <name>ATP</name>
        <dbReference type="ChEBI" id="CHEBI:30616"/>
    </ligand>
</feature>
<keyword evidence="14 21" id="KW-0067">ATP-binding</keyword>
<evidence type="ECO:0000256" key="20">
    <source>
        <dbReference type="ARBA" id="ARBA00063876"/>
    </source>
</evidence>
<dbReference type="PANTHER" id="PTHR45723">
    <property type="entry name" value="SERINE/THREONINE-PROTEIN KINASE RIO1"/>
    <property type="match status" value="1"/>
</dbReference>
<evidence type="ECO:0000256" key="14">
    <source>
        <dbReference type="ARBA" id="ARBA00022840"/>
    </source>
</evidence>
<comment type="subcellular location">
    <subcellularLocation>
        <location evidence="2">Cytoplasm</location>
    </subcellularLocation>
</comment>
<keyword evidence="10" id="KW-0479">Metal-binding</keyword>
<dbReference type="SMART" id="SM00090">
    <property type="entry name" value="RIO"/>
    <property type="match status" value="1"/>
</dbReference>
<proteinExistence type="inferred from homology"/>
<comment type="catalytic activity">
    <reaction evidence="17 21">
        <text>L-seryl-[protein] + ATP = O-phospho-L-seryl-[protein] + ADP + H(+)</text>
        <dbReference type="Rhea" id="RHEA:17989"/>
        <dbReference type="Rhea" id="RHEA-COMP:9863"/>
        <dbReference type="Rhea" id="RHEA-COMP:11604"/>
        <dbReference type="ChEBI" id="CHEBI:15378"/>
        <dbReference type="ChEBI" id="CHEBI:29999"/>
        <dbReference type="ChEBI" id="CHEBI:30616"/>
        <dbReference type="ChEBI" id="CHEBI:83421"/>
        <dbReference type="ChEBI" id="CHEBI:456216"/>
        <dbReference type="EC" id="2.7.11.1"/>
    </reaction>
</comment>
<evidence type="ECO:0000256" key="7">
    <source>
        <dbReference type="ARBA" id="ARBA00022517"/>
    </source>
</evidence>
<evidence type="ECO:0000256" key="12">
    <source>
        <dbReference type="ARBA" id="ARBA00022777"/>
    </source>
</evidence>
<dbReference type="SUPFAM" id="SSF56112">
    <property type="entry name" value="Protein kinase-like (PK-like)"/>
    <property type="match status" value="1"/>
</dbReference>
<evidence type="ECO:0000256" key="21">
    <source>
        <dbReference type="PIRNR" id="PIRNR038147"/>
    </source>
</evidence>
<keyword evidence="6" id="KW-0963">Cytoplasm</keyword>
<evidence type="ECO:0000256" key="16">
    <source>
        <dbReference type="ARBA" id="ARBA00047899"/>
    </source>
</evidence>
<dbReference type="OrthoDB" id="205248at2759"/>
<dbReference type="GO" id="GO:0042254">
    <property type="term" value="P:ribosome biogenesis"/>
    <property type="evidence" value="ECO:0007669"/>
    <property type="project" value="UniProtKB-KW"/>
</dbReference>
<keyword evidence="15" id="KW-0460">Magnesium</keyword>
<dbReference type="FunFam" id="1.10.510.10:FF:000232">
    <property type="entry name" value="Serine/threonine-protein kinase RIO1"/>
    <property type="match status" value="1"/>
</dbReference>
<dbReference type="Proteomes" id="UP000261560">
    <property type="component" value="Unplaced"/>
</dbReference>
<dbReference type="InterPro" id="IPR018935">
    <property type="entry name" value="RIO_kinase_CS"/>
</dbReference>
<evidence type="ECO:0000256" key="25">
    <source>
        <dbReference type="SAM" id="MobiDB-lite"/>
    </source>
</evidence>
<feature type="compositionally biased region" description="Basic residues" evidence="25">
    <location>
        <begin position="572"/>
        <end position="596"/>
    </location>
</feature>
<accession>A0A3B3D058</accession>
<name>A0A3B3D058_ORYME</name>
<evidence type="ECO:0000313" key="27">
    <source>
        <dbReference type="EMBL" id="KAF6720442.1"/>
    </source>
</evidence>
<keyword evidence="8 21" id="KW-0723">Serine/threonine-protein kinase</keyword>
<dbReference type="InterPro" id="IPR000687">
    <property type="entry name" value="RIO_kinase"/>
</dbReference>
<feature type="compositionally biased region" description="Acidic residues" evidence="25">
    <location>
        <begin position="536"/>
        <end position="552"/>
    </location>
</feature>
<keyword evidence="29" id="KW-1185">Reference proteome</keyword>
<feature type="compositionally biased region" description="Polar residues" evidence="25">
    <location>
        <begin position="128"/>
        <end position="152"/>
    </location>
</feature>
<evidence type="ECO:0000256" key="5">
    <source>
        <dbReference type="ARBA" id="ARBA00016038"/>
    </source>
</evidence>